<feature type="region of interest" description="Disordered" evidence="1">
    <location>
        <begin position="90"/>
        <end position="134"/>
    </location>
</feature>
<keyword evidence="4" id="KW-1185">Reference proteome</keyword>
<feature type="compositionally biased region" description="Basic and acidic residues" evidence="1">
    <location>
        <begin position="119"/>
        <end position="134"/>
    </location>
</feature>
<feature type="compositionally biased region" description="Polar residues" evidence="1">
    <location>
        <begin position="104"/>
        <end position="118"/>
    </location>
</feature>
<proteinExistence type="predicted"/>
<evidence type="ECO:0000259" key="2">
    <source>
        <dbReference type="Pfam" id="PF03732"/>
    </source>
</evidence>
<feature type="domain" description="Retrotransposon gag" evidence="2">
    <location>
        <begin position="165"/>
        <end position="254"/>
    </location>
</feature>
<dbReference type="Proteomes" id="UP000006038">
    <property type="component" value="Chromosome 4"/>
</dbReference>
<dbReference type="AlphaFoldDB" id="J3LW84"/>
<dbReference type="InterPro" id="IPR005162">
    <property type="entry name" value="Retrotrans_gag_dom"/>
</dbReference>
<sequence length="303" mass="34029">MAQHKMCNSSRWCFLVAKKQSRSATAAAAVLNLISFTIASSGKIPSTPTSSSYELYSRGPAVLGADALVWCSSIRSNSLSQPVDTISPSLLQSSLPHSSRRCRQQSTGSRRPSPCSSSEHNDRPPRFQKMDIPKYDDKSDPLAFINRNESYFHQQRIVEEEKVWMASYNLEDGAQMWFIQVQQDEGTPQWHRFTKLLHLRFGPPLRCNPLGELMACKRTGSIVNYQDKFEALLSHVGTMTKEQCIQIFTIGLQPPLSLDVEIHDPQLLAFAMNLAPKTTLLPMPPQWPILPAPQPLTAPTHRQ</sequence>
<protein>
    <recommendedName>
        <fullName evidence="2">Retrotransposon gag domain-containing protein</fullName>
    </recommendedName>
</protein>
<reference evidence="3" key="2">
    <citation type="submission" date="2013-04" db="UniProtKB">
        <authorList>
            <consortium name="EnsemblPlants"/>
        </authorList>
    </citation>
    <scope>IDENTIFICATION</scope>
</reference>
<reference evidence="3" key="1">
    <citation type="journal article" date="2013" name="Nat. Commun.">
        <title>Whole-genome sequencing of Oryza brachyantha reveals mechanisms underlying Oryza genome evolution.</title>
        <authorList>
            <person name="Chen J."/>
            <person name="Huang Q."/>
            <person name="Gao D."/>
            <person name="Wang J."/>
            <person name="Lang Y."/>
            <person name="Liu T."/>
            <person name="Li B."/>
            <person name="Bai Z."/>
            <person name="Luis Goicoechea J."/>
            <person name="Liang C."/>
            <person name="Chen C."/>
            <person name="Zhang W."/>
            <person name="Sun S."/>
            <person name="Liao Y."/>
            <person name="Zhang X."/>
            <person name="Yang L."/>
            <person name="Song C."/>
            <person name="Wang M."/>
            <person name="Shi J."/>
            <person name="Liu G."/>
            <person name="Liu J."/>
            <person name="Zhou H."/>
            <person name="Zhou W."/>
            <person name="Yu Q."/>
            <person name="An N."/>
            <person name="Chen Y."/>
            <person name="Cai Q."/>
            <person name="Wang B."/>
            <person name="Liu B."/>
            <person name="Min J."/>
            <person name="Huang Y."/>
            <person name="Wu H."/>
            <person name="Li Z."/>
            <person name="Zhang Y."/>
            <person name="Yin Y."/>
            <person name="Song W."/>
            <person name="Jiang J."/>
            <person name="Jackson S.A."/>
            <person name="Wing R.A."/>
            <person name="Wang J."/>
            <person name="Chen M."/>
        </authorList>
    </citation>
    <scope>NUCLEOTIDE SEQUENCE [LARGE SCALE GENOMIC DNA]</scope>
    <source>
        <strain evidence="3">cv. IRGC 101232</strain>
    </source>
</reference>
<name>J3LW84_ORYBR</name>
<dbReference type="EnsemblPlants" id="OB04G14090.1">
    <property type="protein sequence ID" value="OB04G14090.1"/>
    <property type="gene ID" value="OB04G14090"/>
</dbReference>
<organism evidence="3">
    <name type="scientific">Oryza brachyantha</name>
    <name type="common">malo sina</name>
    <dbReference type="NCBI Taxonomy" id="4533"/>
    <lineage>
        <taxon>Eukaryota</taxon>
        <taxon>Viridiplantae</taxon>
        <taxon>Streptophyta</taxon>
        <taxon>Embryophyta</taxon>
        <taxon>Tracheophyta</taxon>
        <taxon>Spermatophyta</taxon>
        <taxon>Magnoliopsida</taxon>
        <taxon>Liliopsida</taxon>
        <taxon>Poales</taxon>
        <taxon>Poaceae</taxon>
        <taxon>BOP clade</taxon>
        <taxon>Oryzoideae</taxon>
        <taxon>Oryzeae</taxon>
        <taxon>Oryzinae</taxon>
        <taxon>Oryza</taxon>
    </lineage>
</organism>
<dbReference type="Pfam" id="PF03732">
    <property type="entry name" value="Retrotrans_gag"/>
    <property type="match status" value="1"/>
</dbReference>
<evidence type="ECO:0000313" key="3">
    <source>
        <dbReference type="EnsemblPlants" id="OB04G14090.1"/>
    </source>
</evidence>
<evidence type="ECO:0000313" key="4">
    <source>
        <dbReference type="Proteomes" id="UP000006038"/>
    </source>
</evidence>
<dbReference type="Gramene" id="OB04G14090.1">
    <property type="protein sequence ID" value="OB04G14090.1"/>
    <property type="gene ID" value="OB04G14090"/>
</dbReference>
<accession>J3LW84</accession>
<evidence type="ECO:0000256" key="1">
    <source>
        <dbReference type="SAM" id="MobiDB-lite"/>
    </source>
</evidence>
<dbReference type="HOGENOM" id="CLU_919426_0_0_1"/>